<evidence type="ECO:0000313" key="2">
    <source>
        <dbReference type="EMBL" id="SDK30659.1"/>
    </source>
</evidence>
<dbReference type="AlphaFoldDB" id="A0A1G9ATJ6"/>
<reference evidence="2 3" key="1">
    <citation type="submission" date="2016-10" db="EMBL/GenBank/DDBJ databases">
        <authorList>
            <person name="de Groot N.N."/>
        </authorList>
    </citation>
    <scope>NUCLEOTIDE SEQUENCE [LARGE SCALE GENOMIC DNA]</scope>
    <source>
        <strain evidence="2 3">CGMCC 1.10076</strain>
    </source>
</reference>
<gene>
    <name evidence="2" type="ORF">SAMN04487935_3048</name>
</gene>
<accession>A0A1G9ATJ6</accession>
<evidence type="ECO:0000313" key="3">
    <source>
        <dbReference type="Proteomes" id="UP000199580"/>
    </source>
</evidence>
<feature type="domain" description="SnoaL-like" evidence="1">
    <location>
        <begin position="31"/>
        <end position="132"/>
    </location>
</feature>
<organism evidence="2 3">
    <name type="scientific">Flavobacterium noncentrifugens</name>
    <dbReference type="NCBI Taxonomy" id="1128970"/>
    <lineage>
        <taxon>Bacteria</taxon>
        <taxon>Pseudomonadati</taxon>
        <taxon>Bacteroidota</taxon>
        <taxon>Flavobacteriia</taxon>
        <taxon>Flavobacteriales</taxon>
        <taxon>Flavobacteriaceae</taxon>
        <taxon>Flavobacterium</taxon>
    </lineage>
</organism>
<dbReference type="SUPFAM" id="SSF54427">
    <property type="entry name" value="NTF2-like"/>
    <property type="match status" value="1"/>
</dbReference>
<dbReference type="EMBL" id="FNEZ01000005">
    <property type="protein sequence ID" value="SDK30659.1"/>
    <property type="molecule type" value="Genomic_DNA"/>
</dbReference>
<keyword evidence="2" id="KW-0413">Isomerase</keyword>
<name>A0A1G9ATJ6_9FLAO</name>
<proteinExistence type="predicted"/>
<dbReference type="STRING" id="1128970.SAMN04487935_3048"/>
<dbReference type="Pfam" id="PF12680">
    <property type="entry name" value="SnoaL_2"/>
    <property type="match status" value="1"/>
</dbReference>
<sequence length="139" mass="16151">MLFGIFFDCDCLHLSKLKFMTPEKLQSIAFKWFDAFNSHNLEQLLSLYDDDAEHFSPKLKIRHPETKGLVTGKAAFRDWWKDAFERLPSLNYKVKSLTANGDRVFMEYVRTVEGEENMLVAEVLEVKDGKIIGSRVYHG</sequence>
<dbReference type="Gene3D" id="3.10.450.50">
    <property type="match status" value="1"/>
</dbReference>
<dbReference type="InterPro" id="IPR032710">
    <property type="entry name" value="NTF2-like_dom_sf"/>
</dbReference>
<dbReference type="GO" id="GO:0016853">
    <property type="term" value="F:isomerase activity"/>
    <property type="evidence" value="ECO:0007669"/>
    <property type="project" value="UniProtKB-KW"/>
</dbReference>
<protein>
    <submittedName>
        <fullName evidence="2">Ketosteroid isomerase-related protein</fullName>
    </submittedName>
</protein>
<evidence type="ECO:0000259" key="1">
    <source>
        <dbReference type="Pfam" id="PF12680"/>
    </source>
</evidence>
<keyword evidence="3" id="KW-1185">Reference proteome</keyword>
<dbReference type="Proteomes" id="UP000199580">
    <property type="component" value="Unassembled WGS sequence"/>
</dbReference>
<dbReference type="InterPro" id="IPR037401">
    <property type="entry name" value="SnoaL-like"/>
</dbReference>